<feature type="compositionally biased region" description="Acidic residues" evidence="1">
    <location>
        <begin position="52"/>
        <end position="65"/>
    </location>
</feature>
<dbReference type="GeneID" id="17302693"/>
<reference evidence="2 4" key="1">
    <citation type="journal article" date="2012" name="Nature">
        <title>Algal genomes reveal evolutionary mosaicism and the fate of nucleomorphs.</title>
        <authorList>
            <consortium name="DOE Joint Genome Institute"/>
            <person name="Curtis B.A."/>
            <person name="Tanifuji G."/>
            <person name="Burki F."/>
            <person name="Gruber A."/>
            <person name="Irimia M."/>
            <person name="Maruyama S."/>
            <person name="Arias M.C."/>
            <person name="Ball S.G."/>
            <person name="Gile G.H."/>
            <person name="Hirakawa Y."/>
            <person name="Hopkins J.F."/>
            <person name="Kuo A."/>
            <person name="Rensing S.A."/>
            <person name="Schmutz J."/>
            <person name="Symeonidi A."/>
            <person name="Elias M."/>
            <person name="Eveleigh R.J."/>
            <person name="Herman E.K."/>
            <person name="Klute M.J."/>
            <person name="Nakayama T."/>
            <person name="Obornik M."/>
            <person name="Reyes-Prieto A."/>
            <person name="Armbrust E.V."/>
            <person name="Aves S.J."/>
            <person name="Beiko R.G."/>
            <person name="Coutinho P."/>
            <person name="Dacks J.B."/>
            <person name="Durnford D.G."/>
            <person name="Fast N.M."/>
            <person name="Green B.R."/>
            <person name="Grisdale C.J."/>
            <person name="Hempel F."/>
            <person name="Henrissat B."/>
            <person name="Hoppner M.P."/>
            <person name="Ishida K."/>
            <person name="Kim E."/>
            <person name="Koreny L."/>
            <person name="Kroth P.G."/>
            <person name="Liu Y."/>
            <person name="Malik S.B."/>
            <person name="Maier U.G."/>
            <person name="McRose D."/>
            <person name="Mock T."/>
            <person name="Neilson J.A."/>
            <person name="Onodera N.T."/>
            <person name="Poole A.M."/>
            <person name="Pritham E.J."/>
            <person name="Richards T.A."/>
            <person name="Rocap G."/>
            <person name="Roy S.W."/>
            <person name="Sarai C."/>
            <person name="Schaack S."/>
            <person name="Shirato S."/>
            <person name="Slamovits C.H."/>
            <person name="Spencer D.F."/>
            <person name="Suzuki S."/>
            <person name="Worden A.Z."/>
            <person name="Zauner S."/>
            <person name="Barry K."/>
            <person name="Bell C."/>
            <person name="Bharti A.K."/>
            <person name="Crow J.A."/>
            <person name="Grimwood J."/>
            <person name="Kramer R."/>
            <person name="Lindquist E."/>
            <person name="Lucas S."/>
            <person name="Salamov A."/>
            <person name="McFadden G.I."/>
            <person name="Lane C.E."/>
            <person name="Keeling P.J."/>
            <person name="Gray M.W."/>
            <person name="Grigoriev I.V."/>
            <person name="Archibald J.M."/>
        </authorList>
    </citation>
    <scope>NUCLEOTIDE SEQUENCE</scope>
    <source>
        <strain evidence="2 4">CCMP2712</strain>
    </source>
</reference>
<feature type="compositionally biased region" description="Basic and acidic residues" evidence="1">
    <location>
        <begin position="26"/>
        <end position="51"/>
    </location>
</feature>
<evidence type="ECO:0000256" key="1">
    <source>
        <dbReference type="SAM" id="MobiDB-lite"/>
    </source>
</evidence>
<dbReference type="EnsemblProtists" id="EKX46098">
    <property type="protein sequence ID" value="EKX46098"/>
    <property type="gene ID" value="GUITHDRAFT_108133"/>
</dbReference>
<dbReference type="Proteomes" id="UP000011087">
    <property type="component" value="Unassembled WGS sequence"/>
</dbReference>
<evidence type="ECO:0000313" key="2">
    <source>
        <dbReference type="EMBL" id="EKX46098.1"/>
    </source>
</evidence>
<proteinExistence type="predicted"/>
<evidence type="ECO:0000313" key="4">
    <source>
        <dbReference type="Proteomes" id="UP000011087"/>
    </source>
</evidence>
<dbReference type="AlphaFoldDB" id="L1JC22"/>
<gene>
    <name evidence="2" type="ORF">GUITHDRAFT_108133</name>
</gene>
<keyword evidence="4" id="KW-1185">Reference proteome</keyword>
<name>L1JC22_GUITC</name>
<dbReference type="KEGG" id="gtt:GUITHDRAFT_108133"/>
<reference evidence="4" key="2">
    <citation type="submission" date="2012-11" db="EMBL/GenBank/DDBJ databases">
        <authorList>
            <person name="Kuo A."/>
            <person name="Curtis B.A."/>
            <person name="Tanifuji G."/>
            <person name="Burki F."/>
            <person name="Gruber A."/>
            <person name="Irimia M."/>
            <person name="Maruyama S."/>
            <person name="Arias M.C."/>
            <person name="Ball S.G."/>
            <person name="Gile G.H."/>
            <person name="Hirakawa Y."/>
            <person name="Hopkins J.F."/>
            <person name="Rensing S.A."/>
            <person name="Schmutz J."/>
            <person name="Symeonidi A."/>
            <person name="Elias M."/>
            <person name="Eveleigh R.J."/>
            <person name="Herman E.K."/>
            <person name="Klute M.J."/>
            <person name="Nakayama T."/>
            <person name="Obornik M."/>
            <person name="Reyes-Prieto A."/>
            <person name="Armbrust E.V."/>
            <person name="Aves S.J."/>
            <person name="Beiko R.G."/>
            <person name="Coutinho P."/>
            <person name="Dacks J.B."/>
            <person name="Durnford D.G."/>
            <person name="Fast N.M."/>
            <person name="Green B.R."/>
            <person name="Grisdale C."/>
            <person name="Hempe F."/>
            <person name="Henrissat B."/>
            <person name="Hoppner M.P."/>
            <person name="Ishida K.-I."/>
            <person name="Kim E."/>
            <person name="Koreny L."/>
            <person name="Kroth P.G."/>
            <person name="Liu Y."/>
            <person name="Malik S.-B."/>
            <person name="Maier U.G."/>
            <person name="McRose D."/>
            <person name="Mock T."/>
            <person name="Neilson J.A."/>
            <person name="Onodera N.T."/>
            <person name="Poole A.M."/>
            <person name="Pritham E.J."/>
            <person name="Richards T.A."/>
            <person name="Rocap G."/>
            <person name="Roy S.W."/>
            <person name="Sarai C."/>
            <person name="Schaack S."/>
            <person name="Shirato S."/>
            <person name="Slamovits C.H."/>
            <person name="Spencer D.F."/>
            <person name="Suzuki S."/>
            <person name="Worden A.Z."/>
            <person name="Zauner S."/>
            <person name="Barry K."/>
            <person name="Bell C."/>
            <person name="Bharti A.K."/>
            <person name="Crow J.A."/>
            <person name="Grimwood J."/>
            <person name="Kramer R."/>
            <person name="Lindquist E."/>
            <person name="Lucas S."/>
            <person name="Salamov A."/>
            <person name="McFadden G.I."/>
            <person name="Lane C.E."/>
            <person name="Keeling P.J."/>
            <person name="Gray M.W."/>
            <person name="Grigoriev I.V."/>
            <person name="Archibald J.M."/>
        </authorList>
    </citation>
    <scope>NUCLEOTIDE SEQUENCE</scope>
    <source>
        <strain evidence="4">CCMP2712</strain>
    </source>
</reference>
<feature type="region of interest" description="Disordered" evidence="1">
    <location>
        <begin position="22"/>
        <end position="105"/>
    </location>
</feature>
<dbReference type="PaxDb" id="55529-EKX46098"/>
<dbReference type="EMBL" id="JH992996">
    <property type="protein sequence ID" value="EKX46098.1"/>
    <property type="molecule type" value="Genomic_DNA"/>
</dbReference>
<evidence type="ECO:0000313" key="3">
    <source>
        <dbReference type="EnsemblProtists" id="EKX46098"/>
    </source>
</evidence>
<organism evidence="2">
    <name type="scientific">Guillardia theta (strain CCMP2712)</name>
    <name type="common">Cryptophyte</name>
    <dbReference type="NCBI Taxonomy" id="905079"/>
    <lineage>
        <taxon>Eukaryota</taxon>
        <taxon>Cryptophyceae</taxon>
        <taxon>Pyrenomonadales</taxon>
        <taxon>Geminigeraceae</taxon>
        <taxon>Guillardia</taxon>
    </lineage>
</organism>
<dbReference type="RefSeq" id="XP_005833078.1">
    <property type="nucleotide sequence ID" value="XM_005833021.1"/>
</dbReference>
<dbReference type="HOGENOM" id="CLU_1542962_0_0_1"/>
<sequence length="174" mass="19879">MTCLTELTYTAIASHTFVKSNAYLRTNRDRAKSYSLDHGKEDEQEQEQEKQEQEDEEEEDEEEIDKDTRTARQDQKISKSEEASAIKAAEKGEEGRALNHLKASQRYEDKAIRAQAQANMYGKDELKRSKEMEGQLNQGMNPNGGVAERERRDIRKEEKFVGKCLGGPFSLLSS</sequence>
<reference evidence="3" key="3">
    <citation type="submission" date="2016-03" db="UniProtKB">
        <authorList>
            <consortium name="EnsemblProtists"/>
        </authorList>
    </citation>
    <scope>IDENTIFICATION</scope>
</reference>
<feature type="compositionally biased region" description="Basic and acidic residues" evidence="1">
    <location>
        <begin position="66"/>
        <end position="97"/>
    </location>
</feature>
<protein>
    <submittedName>
        <fullName evidence="2 3">Uncharacterized protein</fullName>
    </submittedName>
</protein>
<accession>L1JC22</accession>